<feature type="region of interest" description="Disordered" evidence="1">
    <location>
        <begin position="158"/>
        <end position="265"/>
    </location>
</feature>
<dbReference type="RefSeq" id="WP_184634197.1">
    <property type="nucleotide sequence ID" value="NZ_BAABKT010000023.1"/>
</dbReference>
<dbReference type="AlphaFoldDB" id="A0A841E5H5"/>
<feature type="compositionally biased region" description="Low complexity" evidence="1">
    <location>
        <begin position="40"/>
        <end position="88"/>
    </location>
</feature>
<evidence type="ECO:0000313" key="4">
    <source>
        <dbReference type="Proteomes" id="UP000578077"/>
    </source>
</evidence>
<organism evidence="3 4">
    <name type="scientific">Streptomonospora salina</name>
    <dbReference type="NCBI Taxonomy" id="104205"/>
    <lineage>
        <taxon>Bacteria</taxon>
        <taxon>Bacillati</taxon>
        <taxon>Actinomycetota</taxon>
        <taxon>Actinomycetes</taxon>
        <taxon>Streptosporangiales</taxon>
        <taxon>Nocardiopsidaceae</taxon>
        <taxon>Streptomonospora</taxon>
    </lineage>
</organism>
<reference evidence="3 4" key="1">
    <citation type="submission" date="2020-08" db="EMBL/GenBank/DDBJ databases">
        <title>Sequencing the genomes of 1000 actinobacteria strains.</title>
        <authorList>
            <person name="Klenk H.-P."/>
        </authorList>
    </citation>
    <scope>NUCLEOTIDE SEQUENCE [LARGE SCALE GENOMIC DNA]</scope>
    <source>
        <strain evidence="3 4">DSM 44593</strain>
    </source>
</reference>
<feature type="chain" id="PRO_5032829604" evidence="2">
    <location>
        <begin position="29"/>
        <end position="302"/>
    </location>
</feature>
<keyword evidence="4" id="KW-1185">Reference proteome</keyword>
<feature type="compositionally biased region" description="Low complexity" evidence="1">
    <location>
        <begin position="188"/>
        <end position="227"/>
    </location>
</feature>
<name>A0A841E5H5_9ACTN</name>
<feature type="region of interest" description="Disordered" evidence="1">
    <location>
        <begin position="27"/>
        <end position="98"/>
    </location>
</feature>
<protein>
    <submittedName>
        <fullName evidence="3">Uncharacterized protein</fullName>
    </submittedName>
</protein>
<feature type="compositionally biased region" description="Polar residues" evidence="1">
    <location>
        <begin position="241"/>
        <end position="255"/>
    </location>
</feature>
<feature type="signal peptide" evidence="2">
    <location>
        <begin position="1"/>
        <end position="28"/>
    </location>
</feature>
<sequence length="302" mass="28955">MGRALRRAGVLTGLAAAGWLLGAAAAGADEIPGPGLDPVAEVAAEAGGTSGESGESGESGPAASEAPVLASVAESDGVAEAADAAEAGTRGVVETTAQGTGEVVTGTVRAGREVGGFADGSLSESELAGAVSDGIGGDAGRLQDHLEQTVDQGRQAGLDDVAGEFGPPQNGAATGEPGRDGEAARQQSAPAEGAASAADSGVPAQRSEAEALAAAAPADPASGGPDQSAGSADVPDPLTGSALSDTSDSTGTVSPSPVPAAPTGFETNRANALRLVGQRVALPEDPAVVVRYTADDPSFSPD</sequence>
<gene>
    <name evidence="3" type="ORF">HNR25_001793</name>
</gene>
<accession>A0A841E5H5</accession>
<evidence type="ECO:0000313" key="3">
    <source>
        <dbReference type="EMBL" id="MBB5998042.1"/>
    </source>
</evidence>
<evidence type="ECO:0000256" key="2">
    <source>
        <dbReference type="SAM" id="SignalP"/>
    </source>
</evidence>
<evidence type="ECO:0000256" key="1">
    <source>
        <dbReference type="SAM" id="MobiDB-lite"/>
    </source>
</evidence>
<dbReference type="Proteomes" id="UP000578077">
    <property type="component" value="Unassembled WGS sequence"/>
</dbReference>
<keyword evidence="2" id="KW-0732">Signal</keyword>
<comment type="caution">
    <text evidence="3">The sequence shown here is derived from an EMBL/GenBank/DDBJ whole genome shotgun (WGS) entry which is preliminary data.</text>
</comment>
<proteinExistence type="predicted"/>
<dbReference type="EMBL" id="JACHLY010000001">
    <property type="protein sequence ID" value="MBB5998042.1"/>
    <property type="molecule type" value="Genomic_DNA"/>
</dbReference>